<organism evidence="6 7">
    <name type="scientific">Molorchus minor</name>
    <dbReference type="NCBI Taxonomy" id="1323400"/>
    <lineage>
        <taxon>Eukaryota</taxon>
        <taxon>Metazoa</taxon>
        <taxon>Ecdysozoa</taxon>
        <taxon>Arthropoda</taxon>
        <taxon>Hexapoda</taxon>
        <taxon>Insecta</taxon>
        <taxon>Pterygota</taxon>
        <taxon>Neoptera</taxon>
        <taxon>Endopterygota</taxon>
        <taxon>Coleoptera</taxon>
        <taxon>Polyphaga</taxon>
        <taxon>Cucujiformia</taxon>
        <taxon>Chrysomeloidea</taxon>
        <taxon>Cerambycidae</taxon>
        <taxon>Lamiinae</taxon>
        <taxon>Monochamini</taxon>
        <taxon>Molorchus</taxon>
    </lineage>
</organism>
<reference evidence="6" key="1">
    <citation type="journal article" date="2023" name="Insect Mol. Biol.">
        <title>Genome sequencing provides insights into the evolution of gene families encoding plant cell wall-degrading enzymes in longhorned beetles.</title>
        <authorList>
            <person name="Shin N.R."/>
            <person name="Okamura Y."/>
            <person name="Kirsch R."/>
            <person name="Pauchet Y."/>
        </authorList>
    </citation>
    <scope>NUCLEOTIDE SEQUENCE</scope>
    <source>
        <strain evidence="6">MMC_N1</strain>
    </source>
</reference>
<evidence type="ECO:0000256" key="4">
    <source>
        <dbReference type="ARBA" id="ARBA00038211"/>
    </source>
</evidence>
<dbReference type="Pfam" id="PF01633">
    <property type="entry name" value="Choline_kinase"/>
    <property type="match status" value="1"/>
</dbReference>
<comment type="pathway">
    <text evidence="3">Phospholipid metabolism; phosphatidylethanolamine biosynthesis; phosphatidylethanolamine from ethanolamine: step 1/3.</text>
</comment>
<dbReference type="PANTHER" id="PTHR22603">
    <property type="entry name" value="CHOLINE/ETHANOALAMINE KINASE"/>
    <property type="match status" value="1"/>
</dbReference>
<keyword evidence="2" id="KW-1208">Phospholipid metabolism</keyword>
<keyword evidence="1" id="KW-0444">Lipid biosynthesis</keyword>
<dbReference type="SUPFAM" id="SSF56112">
    <property type="entry name" value="Protein kinase-like (PK-like)"/>
    <property type="match status" value="1"/>
</dbReference>
<dbReference type="Gene3D" id="3.30.200.20">
    <property type="entry name" value="Phosphorylase Kinase, domain 1"/>
    <property type="match status" value="1"/>
</dbReference>
<dbReference type="EC" id="2.7.1.82" evidence="5"/>
<evidence type="ECO:0000256" key="5">
    <source>
        <dbReference type="ARBA" id="ARBA00038874"/>
    </source>
</evidence>
<evidence type="ECO:0000313" key="7">
    <source>
        <dbReference type="Proteomes" id="UP001162164"/>
    </source>
</evidence>
<gene>
    <name evidence="6" type="ORF">NQ317_002718</name>
</gene>
<dbReference type="Proteomes" id="UP001162164">
    <property type="component" value="Unassembled WGS sequence"/>
</dbReference>
<sequence>MTERNQVPHLKITVDENEVEKGAIQILETIRPTWEKASIRFRLLTDGMTNKLVGCKPEDADDAETVLVRIYGNKTDLLINRKDETRNILLLNSVGLAPALYATFENGLAYRFIPGRTLDMESVRDPNIYKLVATRMAKLHKVKVDGISTGKSFLWDKMQSFLHLVPDTFSDSEKNKRYQETLIEKSKIAEEIMDLKRHLENLDSPIVFAHNDLLLGNVIFTETDNSVTFIDYEYAISNYQAYDIANHFAEFVGFSLDLDYSKYPEKDLQVEWLTTYLTEYNGNVPTEEDVDRLYVQVNKFVLASHILWGLWALIQAEHSYIDFDFMQYANLRFREYFAKKDQHLSLKISSR</sequence>
<keyword evidence="1" id="KW-0594">Phospholipid biosynthesis</keyword>
<dbReference type="Gene3D" id="3.90.1200.10">
    <property type="match status" value="1"/>
</dbReference>
<dbReference type="InterPro" id="IPR011009">
    <property type="entry name" value="Kinase-like_dom_sf"/>
</dbReference>
<evidence type="ECO:0000256" key="2">
    <source>
        <dbReference type="ARBA" id="ARBA00023264"/>
    </source>
</evidence>
<dbReference type="EMBL" id="JAPWTJ010000024">
    <property type="protein sequence ID" value="KAJ8984878.1"/>
    <property type="molecule type" value="Genomic_DNA"/>
</dbReference>
<name>A0ABQ9K5J3_9CUCU</name>
<keyword evidence="7" id="KW-1185">Reference proteome</keyword>
<accession>A0ABQ9K5J3</accession>
<evidence type="ECO:0000256" key="3">
    <source>
        <dbReference type="ARBA" id="ARBA00037883"/>
    </source>
</evidence>
<evidence type="ECO:0000313" key="6">
    <source>
        <dbReference type="EMBL" id="KAJ8984878.1"/>
    </source>
</evidence>
<evidence type="ECO:0000256" key="1">
    <source>
        <dbReference type="ARBA" id="ARBA00023209"/>
    </source>
</evidence>
<dbReference type="CDD" id="cd05157">
    <property type="entry name" value="ETNK_euk"/>
    <property type="match status" value="1"/>
</dbReference>
<protein>
    <recommendedName>
        <fullName evidence="5">ethanolamine kinase</fullName>
        <ecNumber evidence="5">2.7.1.82</ecNumber>
    </recommendedName>
</protein>
<comment type="caution">
    <text evidence="6">The sequence shown here is derived from an EMBL/GenBank/DDBJ whole genome shotgun (WGS) entry which is preliminary data.</text>
</comment>
<comment type="similarity">
    <text evidence="4">Belongs to the choline/ethanolamine kinase family.</text>
</comment>
<proteinExistence type="inferred from homology"/>
<keyword evidence="1" id="KW-0443">Lipid metabolism</keyword>
<dbReference type="PANTHER" id="PTHR22603:SF66">
    <property type="entry name" value="ETHANOLAMINE KINASE"/>
    <property type="match status" value="1"/>
</dbReference>